<feature type="transmembrane region" description="Helical" evidence="1">
    <location>
        <begin position="6"/>
        <end position="25"/>
    </location>
</feature>
<keyword evidence="1" id="KW-0472">Membrane</keyword>
<accession>A0A1Y6FI49</accession>
<protein>
    <submittedName>
        <fullName evidence="2">Uncharacterized protein</fullName>
    </submittedName>
</protein>
<dbReference type="Proteomes" id="UP000194420">
    <property type="component" value="Unassembled WGS sequence"/>
</dbReference>
<evidence type="ECO:0000313" key="2">
    <source>
        <dbReference type="EMBL" id="SMQ74535.1"/>
    </source>
</evidence>
<keyword evidence="1" id="KW-1133">Transmembrane helix</keyword>
<organism evidence="2 3">
    <name type="scientific">Altererythrobacter xiamenensis</name>
    <dbReference type="NCBI Taxonomy" id="1316679"/>
    <lineage>
        <taxon>Bacteria</taxon>
        <taxon>Pseudomonadati</taxon>
        <taxon>Pseudomonadota</taxon>
        <taxon>Alphaproteobacteria</taxon>
        <taxon>Sphingomonadales</taxon>
        <taxon>Erythrobacteraceae</taxon>
        <taxon>Altererythrobacter</taxon>
    </lineage>
</organism>
<feature type="transmembrane region" description="Helical" evidence="1">
    <location>
        <begin position="37"/>
        <end position="55"/>
    </location>
</feature>
<reference evidence="3" key="1">
    <citation type="submission" date="2017-04" db="EMBL/GenBank/DDBJ databases">
        <authorList>
            <person name="Varghese N."/>
            <person name="Submissions S."/>
        </authorList>
    </citation>
    <scope>NUCLEOTIDE SEQUENCE [LARGE SCALE GENOMIC DNA]</scope>
</reference>
<evidence type="ECO:0000256" key="1">
    <source>
        <dbReference type="SAM" id="Phobius"/>
    </source>
</evidence>
<gene>
    <name evidence="2" type="ORF">SAMN06297468_2740</name>
</gene>
<name>A0A1Y6FI49_9SPHN</name>
<proteinExistence type="predicted"/>
<dbReference type="EMBL" id="FXWG01000003">
    <property type="protein sequence ID" value="SMQ74535.1"/>
    <property type="molecule type" value="Genomic_DNA"/>
</dbReference>
<dbReference type="AlphaFoldDB" id="A0A1Y6FI49"/>
<evidence type="ECO:0000313" key="3">
    <source>
        <dbReference type="Proteomes" id="UP000194420"/>
    </source>
</evidence>
<sequence>MNSETQWVQIIALLGWLILVGGALASYKLSWGKAAKLALTWLAIFVGVFVLFDLVRGG</sequence>
<keyword evidence="3" id="KW-1185">Reference proteome</keyword>
<keyword evidence="1" id="KW-0812">Transmembrane</keyword>
<dbReference type="RefSeq" id="WP_200810355.1">
    <property type="nucleotide sequence ID" value="NZ_FXWG01000003.1"/>
</dbReference>